<proteinExistence type="predicted"/>
<name>A0ACD3VDI7_9BRAD</name>
<dbReference type="EMBL" id="CP088282">
    <property type="protein sequence ID" value="UGY04593.1"/>
    <property type="molecule type" value="Genomic_DNA"/>
</dbReference>
<accession>A0ACD3VDI7</accession>
<organism evidence="1 2">
    <name type="scientific">Bradyrhizobium quebecense</name>
    <dbReference type="NCBI Taxonomy" id="2748629"/>
    <lineage>
        <taxon>Bacteria</taxon>
        <taxon>Pseudomonadati</taxon>
        <taxon>Pseudomonadota</taxon>
        <taxon>Alphaproteobacteria</taxon>
        <taxon>Hyphomicrobiales</taxon>
        <taxon>Nitrobacteraceae</taxon>
        <taxon>Bradyrhizobium</taxon>
    </lineage>
</organism>
<reference evidence="1 2" key="1">
    <citation type="journal article" date="2021" name="Int. J. Syst. Evol. Microbiol.">
        <title>Bradyrhizobium septentrionale sp. nov. (sv. septentrionale) and Bradyrhizobium quebecense sp. nov. (sv. septentrionale) associated with legumes native to Canada possess rearranged symbiosis genes and numerous insertion sequences.</title>
        <authorList>
            <person name="Bromfield E.S.P."/>
            <person name="Cloutier S."/>
        </authorList>
    </citation>
    <scope>NUCLEOTIDE SEQUENCE [LARGE SCALE GENOMIC DNA]</scope>
    <source>
        <strain evidence="1 2">12S5</strain>
    </source>
</reference>
<evidence type="ECO:0000313" key="1">
    <source>
        <dbReference type="EMBL" id="UGY04593.1"/>
    </source>
</evidence>
<sequence>MSFEIKRGRRWVGVLCAAIAGVAAVPPLGACAEGFDTEHIFGFMIGSDVGDVGEREFQSQTTGRFAKDGGRYRALNQEMELELVPAPNFRVELGTSFSAYDINRVPGFDDRRQLSWQSVSVDFRYRFLDREAAPFGMTVALETRAGRVDETTAAAVRSYGTDLTVAFDREVIPNFAVAALNVSYEPEWTRIPRNGTAEQDATIGVAFGLMAKVRSDILIGGEARYFRKYEGIGLDELSGQALFIGPTAYFQLSERSRLTATWSVQAWGQRAGSNAALDLVNFERHQARLVYGLNF</sequence>
<gene>
    <name evidence="1" type="ORF">J4P68_0007555</name>
</gene>
<keyword evidence="2" id="KW-1185">Reference proteome</keyword>
<evidence type="ECO:0000313" key="2">
    <source>
        <dbReference type="Proteomes" id="UP000692816"/>
    </source>
</evidence>
<dbReference type="Proteomes" id="UP000692816">
    <property type="component" value="Chromosome"/>
</dbReference>
<protein>
    <submittedName>
        <fullName evidence="1">Uncharacterized protein</fullName>
    </submittedName>
</protein>